<dbReference type="InterPro" id="IPR026263">
    <property type="entry name" value="Alkaline_phosphatase_prok"/>
</dbReference>
<feature type="region of interest" description="Disordered" evidence="1">
    <location>
        <begin position="547"/>
        <end position="577"/>
    </location>
</feature>
<dbReference type="SUPFAM" id="SSF53649">
    <property type="entry name" value="Alkaline phosphatase-like"/>
    <property type="match status" value="1"/>
</dbReference>
<evidence type="ECO:0000313" key="3">
    <source>
        <dbReference type="EMBL" id="MBN8659239.1"/>
    </source>
</evidence>
<dbReference type="InterPro" id="IPR017850">
    <property type="entry name" value="Alkaline_phosphatase_core_sf"/>
</dbReference>
<dbReference type="PIRSF" id="PIRSF031924">
    <property type="entry name" value="Pi-irrepressible_AP"/>
    <property type="match status" value="1"/>
</dbReference>
<dbReference type="GO" id="GO:0004035">
    <property type="term" value="F:alkaline phosphatase activity"/>
    <property type="evidence" value="ECO:0007669"/>
    <property type="project" value="InterPro"/>
</dbReference>
<sequence length="577" mass="61597">MNARLKACLAAFLTITASLGAGLPTSADTGANTGPGAKPKLVVMLVADKMPFSSLNRYSDKMGNGGLKFLAENGANFVNCTYQQANTMSSCGNATIATGAHAWAHGIISDQWWDRRKNKAISAVYDENAQMTGANAPGPSSKLLKGSTIGDELKLATNGRAKVISMAVSDSQALLLGGRLANISLWFDSKTGNFVTSSQFGRDLPNWVKTYNDTRPAERYSAKPWVRLLPETQYGVSTRDDYTHERPLPQDGKAFPHVINNPVPGEGAYATLPITPMSNQMVLDLAKEAIEKEGLGNHTDTDLLMVGLSAGDKLVSYFGPTSQEAQDLVLRMDQGIAGLFSYLDQKVGLANCLICFTASSGSQAIPEFSKERGLDGGRIDPKNLKNFLDTTLDNRLGADDWIEAFEPPYVYLNFNAIDKNKYRQPDVEALAAKVAHSVPGVAEVITTAQLYANQVPSGPYSDGVKKSYFWERSGELYVVPKPGYIFSGEANGTESGSPYNADSQVPLLLYGFGITGGRYGQAVSPADIASTVAALAGVQCPSLSEGKPLAPAMAPPVGPFRPRGQEAGPSQAQENSK</sequence>
<organism evidence="3 4">
    <name type="scientific">Candidatus Obscuribacter phosphatis</name>
    <dbReference type="NCBI Taxonomy" id="1906157"/>
    <lineage>
        <taxon>Bacteria</taxon>
        <taxon>Bacillati</taxon>
        <taxon>Candidatus Melainabacteria</taxon>
        <taxon>Candidatus Obscuribacterales</taxon>
        <taxon>Candidatus Obscuribacteraceae</taxon>
        <taxon>Candidatus Obscuribacter</taxon>
    </lineage>
</organism>
<protein>
    <submittedName>
        <fullName evidence="3">Alkaline phosphatase family protein</fullName>
    </submittedName>
</protein>
<dbReference type="AlphaFoldDB" id="A0A8J7P6Z6"/>
<feature type="compositionally biased region" description="Polar residues" evidence="1">
    <location>
        <begin position="568"/>
        <end position="577"/>
    </location>
</feature>
<gene>
    <name evidence="3" type="ORF">J0M35_02675</name>
</gene>
<comment type="caution">
    <text evidence="3">The sequence shown here is derived from an EMBL/GenBank/DDBJ whole genome shotgun (WGS) entry which is preliminary data.</text>
</comment>
<dbReference type="EMBL" id="JAFLCK010000002">
    <property type="protein sequence ID" value="MBN8659239.1"/>
    <property type="molecule type" value="Genomic_DNA"/>
</dbReference>
<accession>A0A8J7P6Z6</accession>
<reference evidence="3" key="1">
    <citation type="submission" date="2021-02" db="EMBL/GenBank/DDBJ databases">
        <title>Genome-Resolved Metagenomics of a Microbial Community Performing Photosynthetic Biological Nutrient Removal.</title>
        <authorList>
            <person name="Mcdaniel E.A."/>
        </authorList>
    </citation>
    <scope>NUCLEOTIDE SEQUENCE</scope>
    <source>
        <strain evidence="3">UWPOB_OBS1</strain>
    </source>
</reference>
<dbReference type="Proteomes" id="UP000664277">
    <property type="component" value="Unassembled WGS sequence"/>
</dbReference>
<dbReference type="InterPro" id="IPR002591">
    <property type="entry name" value="Phosphodiest/P_Trfase"/>
</dbReference>
<dbReference type="Gene3D" id="3.30.1360.150">
    <property type="match status" value="1"/>
</dbReference>
<evidence type="ECO:0000256" key="1">
    <source>
        <dbReference type="SAM" id="MobiDB-lite"/>
    </source>
</evidence>
<dbReference type="Pfam" id="PF01663">
    <property type="entry name" value="Phosphodiest"/>
    <property type="match status" value="1"/>
</dbReference>
<evidence type="ECO:0000256" key="2">
    <source>
        <dbReference type="SAM" id="SignalP"/>
    </source>
</evidence>
<feature type="chain" id="PRO_5035297725" evidence="2">
    <location>
        <begin position="21"/>
        <end position="577"/>
    </location>
</feature>
<evidence type="ECO:0000313" key="4">
    <source>
        <dbReference type="Proteomes" id="UP000664277"/>
    </source>
</evidence>
<proteinExistence type="predicted"/>
<keyword evidence="2" id="KW-0732">Signal</keyword>
<name>A0A8J7P6Z6_9BACT</name>
<feature type="signal peptide" evidence="2">
    <location>
        <begin position="1"/>
        <end position="20"/>
    </location>
</feature>
<dbReference type="CDD" id="cd16016">
    <property type="entry name" value="AP-SPAP"/>
    <property type="match status" value="1"/>
</dbReference>
<dbReference type="Gene3D" id="3.40.720.10">
    <property type="entry name" value="Alkaline Phosphatase, subunit A"/>
    <property type="match status" value="1"/>
</dbReference>